<feature type="transmembrane region" description="Helical" evidence="1">
    <location>
        <begin position="232"/>
        <end position="260"/>
    </location>
</feature>
<reference evidence="3 4" key="1">
    <citation type="submission" date="2020-08" db="EMBL/GenBank/DDBJ databases">
        <authorList>
            <person name="Liu C."/>
            <person name="Sun Q."/>
        </authorList>
    </citation>
    <scope>NUCLEOTIDE SEQUENCE [LARGE SCALE GENOMIC DNA]</scope>
    <source>
        <strain evidence="3 4">NSJ-61</strain>
    </source>
</reference>
<dbReference type="PANTHER" id="PTHR35801">
    <property type="entry name" value="PHOSPHOSERINE PHOSPHATASE RSBX"/>
    <property type="match status" value="1"/>
</dbReference>
<dbReference type="Pfam" id="PF07228">
    <property type="entry name" value="SpoIIE"/>
    <property type="match status" value="1"/>
</dbReference>
<keyword evidence="4" id="KW-1185">Reference proteome</keyword>
<dbReference type="RefSeq" id="WP_187426233.1">
    <property type="nucleotide sequence ID" value="NZ_CP060636.1"/>
</dbReference>
<evidence type="ECO:0000313" key="4">
    <source>
        <dbReference type="Proteomes" id="UP000515856"/>
    </source>
</evidence>
<dbReference type="PANTHER" id="PTHR35801:SF1">
    <property type="entry name" value="PHOSPHOSERINE PHOSPHATASE RSBX"/>
    <property type="match status" value="1"/>
</dbReference>
<evidence type="ECO:0000313" key="3">
    <source>
        <dbReference type="EMBL" id="QNM12748.1"/>
    </source>
</evidence>
<feature type="transmembrane region" description="Helical" evidence="1">
    <location>
        <begin position="99"/>
        <end position="116"/>
    </location>
</feature>
<protein>
    <submittedName>
        <fullName evidence="3">SpoIIE family protein phosphatase</fullName>
    </submittedName>
</protein>
<dbReference type="InterPro" id="IPR036457">
    <property type="entry name" value="PPM-type-like_dom_sf"/>
</dbReference>
<feature type="transmembrane region" description="Helical" evidence="1">
    <location>
        <begin position="75"/>
        <end position="92"/>
    </location>
</feature>
<keyword evidence="1" id="KW-0472">Membrane</keyword>
<feature type="domain" description="PPM-type phosphatase" evidence="2">
    <location>
        <begin position="420"/>
        <end position="615"/>
    </location>
</feature>
<dbReference type="InterPro" id="IPR001932">
    <property type="entry name" value="PPM-type_phosphatase-like_dom"/>
</dbReference>
<organism evidence="3 4">
    <name type="scientific">[Eubacterium] hominis</name>
    <dbReference type="NCBI Taxonomy" id="2764325"/>
    <lineage>
        <taxon>Bacteria</taxon>
        <taxon>Bacillati</taxon>
        <taxon>Bacillota</taxon>
        <taxon>Erysipelotrichia</taxon>
        <taxon>Erysipelotrichales</taxon>
        <taxon>Erysipelotrichaceae</taxon>
        <taxon>Amedibacillus</taxon>
    </lineage>
</organism>
<dbReference type="Gene3D" id="3.60.40.10">
    <property type="entry name" value="PPM-type phosphatase domain"/>
    <property type="match status" value="1"/>
</dbReference>
<accession>A0A7G9GPL6</accession>
<feature type="transmembrane region" description="Helical" evidence="1">
    <location>
        <begin position="200"/>
        <end position="220"/>
    </location>
</feature>
<name>A0A7G9GPL6_9FIRM</name>
<evidence type="ECO:0000256" key="1">
    <source>
        <dbReference type="SAM" id="Phobius"/>
    </source>
</evidence>
<sequence length="618" mass="70308">MEKAVLGKEKSRYQIHAQDICCAIISILLGSIGSPFAYMLVFIYCAMSYMRNTRESTIVVFFVLLMSLTRGVFDTYLYALGFTCFFIIVHMIQLLERNLYEAIALIVTAIIIPYSIQQFGFVKEVVIMPLCTYVFMKQLCKEYSWIQNRYVLPECIVALILFGTYLLCTQLLQSYCAIVGWVIFTLIGVVAQPLTLLTLFILAYLCIGVPWVMMVIPLLISIFQKDKKSAAVLILALGIYTVKDIASTSYFLFCLALLAIKKEKLKGLCLQEETPVINRFQDQGLLKRQMLNYASIFQSLASYYAKMSSEESELLKTMAEALRYNADVISKADSHYKDQQRIVTALEGYQYIVDDFLMEEPKAGYLRIVMDISNIKRGEIKTTLKPLMEALLHRNLEMDEIHNRRFLNGFHICMSDAIPFHIDALADSVKNAFTGNGDSFSVFRFRQSMVCMISDGMGNGERAAQSSQLITSIFQRMMISGITQDAAIKCINKFIQSDTFATLDVLCFNYALGVAYISKSAACPTYLLRNHKIYEINGNALPVGIVSIMQPDCFSIELEDGDEFIMMSDGIETHEFYEWMRERKADTLREDVEIFSDILKKSQRKDDSTFIIANITKS</sequence>
<feature type="transmembrane region" description="Helical" evidence="1">
    <location>
        <begin position="175"/>
        <end position="194"/>
    </location>
</feature>
<dbReference type="EMBL" id="CP060636">
    <property type="protein sequence ID" value="QNM12748.1"/>
    <property type="molecule type" value="Genomic_DNA"/>
</dbReference>
<dbReference type="Proteomes" id="UP000515856">
    <property type="component" value="Chromosome"/>
</dbReference>
<proteinExistence type="predicted"/>
<dbReference type="KEGG" id="ehn:H9Q80_02010"/>
<feature type="transmembrane region" description="Helical" evidence="1">
    <location>
        <begin position="150"/>
        <end position="168"/>
    </location>
</feature>
<gene>
    <name evidence="3" type="ORF">H9Q80_02010</name>
</gene>
<keyword evidence="1" id="KW-0812">Transmembrane</keyword>
<keyword evidence="1" id="KW-1133">Transmembrane helix</keyword>
<evidence type="ECO:0000259" key="2">
    <source>
        <dbReference type="SMART" id="SM00331"/>
    </source>
</evidence>
<feature type="transmembrane region" description="Helical" evidence="1">
    <location>
        <begin position="20"/>
        <end position="44"/>
    </location>
</feature>
<dbReference type="SMART" id="SM00331">
    <property type="entry name" value="PP2C_SIG"/>
    <property type="match status" value="1"/>
</dbReference>
<dbReference type="SUPFAM" id="SSF81606">
    <property type="entry name" value="PP2C-like"/>
    <property type="match status" value="1"/>
</dbReference>
<dbReference type="AlphaFoldDB" id="A0A7G9GPL6"/>
<dbReference type="InterPro" id="IPR039248">
    <property type="entry name" value="Ptase_RsbX"/>
</dbReference>